<dbReference type="PANTHER" id="PTHR24020:SF13">
    <property type="entry name" value="COLLAGEN ALPHA-3(VI) CHAIN"/>
    <property type="match status" value="1"/>
</dbReference>
<dbReference type="InterPro" id="IPR050525">
    <property type="entry name" value="ECM_Assembly_Org"/>
</dbReference>
<dbReference type="PROSITE" id="PS50234">
    <property type="entry name" value="VWFA"/>
    <property type="match status" value="4"/>
</dbReference>
<dbReference type="Proteomes" id="UP000264820">
    <property type="component" value="Unplaced"/>
</dbReference>
<feature type="domain" description="VWFA" evidence="9">
    <location>
        <begin position="630"/>
        <end position="802"/>
    </location>
</feature>
<protein>
    <submittedName>
        <fullName evidence="10">Collagen, type VI, alpha 3</fullName>
    </submittedName>
</protein>
<organism evidence="10 11">
    <name type="scientific">Hippocampus comes</name>
    <name type="common">Tiger tail seahorse</name>
    <dbReference type="NCBI Taxonomy" id="109280"/>
    <lineage>
        <taxon>Eukaryota</taxon>
        <taxon>Metazoa</taxon>
        <taxon>Chordata</taxon>
        <taxon>Craniata</taxon>
        <taxon>Vertebrata</taxon>
        <taxon>Euteleostomi</taxon>
        <taxon>Actinopterygii</taxon>
        <taxon>Neopterygii</taxon>
        <taxon>Teleostei</taxon>
        <taxon>Neoteleostei</taxon>
        <taxon>Acanthomorphata</taxon>
        <taxon>Syngnathiaria</taxon>
        <taxon>Syngnathiformes</taxon>
        <taxon>Syngnathoidei</taxon>
        <taxon>Syngnathidae</taxon>
        <taxon>Hippocampus</taxon>
    </lineage>
</organism>
<dbReference type="SMART" id="SM00327">
    <property type="entry name" value="VWA"/>
    <property type="match status" value="4"/>
</dbReference>
<accession>A0A3Q3DCC8</accession>
<evidence type="ECO:0000256" key="7">
    <source>
        <dbReference type="ARBA" id="ARBA00023119"/>
    </source>
</evidence>
<evidence type="ECO:0000313" key="10">
    <source>
        <dbReference type="Ensembl" id="ENSHCOP00000008369.1"/>
    </source>
</evidence>
<evidence type="ECO:0000256" key="6">
    <source>
        <dbReference type="ARBA" id="ARBA00022889"/>
    </source>
</evidence>
<dbReference type="InterPro" id="IPR002035">
    <property type="entry name" value="VWF_A"/>
</dbReference>
<feature type="domain" description="VWFA" evidence="9">
    <location>
        <begin position="25"/>
        <end position="198"/>
    </location>
</feature>
<keyword evidence="2" id="KW-0964">Secreted</keyword>
<dbReference type="PRINTS" id="PR00453">
    <property type="entry name" value="VWFADOMAIN"/>
</dbReference>
<dbReference type="Gene3D" id="3.40.50.410">
    <property type="entry name" value="von Willebrand factor, type A domain"/>
    <property type="match status" value="4"/>
</dbReference>
<sequence>LCALVGVLLAGFLPKLDAQDQDSADLVLLIDGSQNVGAANFPYVRDLALRIVERLNLGREAVRVALALYHDNPEIKFYLSSYGSKASVLEAVKELTYSGGPQANLGLALEEVAQSLLSQSAGGRAEEGVPQMVVVISAGPSTDDTGAGDRALRRAGVITFGVVIGETATPDLETIATDRSFVLSAPDFTAVGNAGDQLSPLVQGVVQRTIIVQNEFTELDIGKRDIIFLLDSTMGATVINSVREFIRRFVETMPIGPDSVQVGLAQFSNVPRLEIDLNSYGTRDELMAALGRIKPRQGQAVNIGAALDFVRTDMLRPDKGSRLQQGVPQLLLLMTTKKSTDDVTGPARALQQMGVLTLAAGSKAADEQELNQIAFDESVVFTMRDFRMLLRSPKLIINALSTLAGIVVTEVPTEPVVEITTVQTQRVVRDIVFLVDGSNYIGSNNFPYVRDFMINVVNQLEVNPERVQIGLMQFAEQPKIEFYLNTARDRQDVVDRISQLRLMGGSFLNTGAAMEYALRNMFSVAAGSRQRQGVQQVLVLITGGPAQDEMKSVADKLALGGVLTFAVSSGQADQTVLQSVAFVPDLAYHEPSFSYLPAVAEQIMPKLITVVGDTNLETATEEPVIGFERDVAFLIDGTDSVRPDFTYVRDFILKVIEPLDIGTDKVRVAVVQHSERPTPNFYLNTYQTKDEVVRAVSQMTLAGGRSLNTGSALKFMRDTILSERYGSRRARSVPQFLIVLTGSRSRDNVKEPAGALKTEGVVPFGVGVKDADRRQIEEISHNPSFAFKVKEFSELDTILCSYWMALKTPEM</sequence>
<keyword evidence="6" id="KW-0130">Cell adhesion</keyword>
<dbReference type="InterPro" id="IPR036465">
    <property type="entry name" value="vWFA_dom_sf"/>
</dbReference>
<dbReference type="GO" id="GO:0005615">
    <property type="term" value="C:extracellular space"/>
    <property type="evidence" value="ECO:0007669"/>
    <property type="project" value="TreeGrafter"/>
</dbReference>
<dbReference type="AlphaFoldDB" id="A0A3Q3DCC8"/>
<feature type="domain" description="VWFA" evidence="9">
    <location>
        <begin position="430"/>
        <end position="603"/>
    </location>
</feature>
<dbReference type="PANTHER" id="PTHR24020">
    <property type="entry name" value="COLLAGEN ALPHA"/>
    <property type="match status" value="1"/>
</dbReference>
<feature type="signal peptide" evidence="8">
    <location>
        <begin position="1"/>
        <end position="18"/>
    </location>
</feature>
<evidence type="ECO:0000256" key="5">
    <source>
        <dbReference type="ARBA" id="ARBA00022737"/>
    </source>
</evidence>
<keyword evidence="11" id="KW-1185">Reference proteome</keyword>
<evidence type="ECO:0000256" key="8">
    <source>
        <dbReference type="SAM" id="SignalP"/>
    </source>
</evidence>
<dbReference type="GO" id="GO:0005581">
    <property type="term" value="C:collagen trimer"/>
    <property type="evidence" value="ECO:0007669"/>
    <property type="project" value="UniProtKB-KW"/>
</dbReference>
<evidence type="ECO:0000256" key="2">
    <source>
        <dbReference type="ARBA" id="ARBA00022525"/>
    </source>
</evidence>
<dbReference type="GeneTree" id="ENSGT00940000156462"/>
<feature type="chain" id="PRO_5018598035" evidence="8">
    <location>
        <begin position="19"/>
        <end position="811"/>
    </location>
</feature>
<name>A0A3Q3DCC8_HIPCM</name>
<keyword evidence="4 8" id="KW-0732">Signal</keyword>
<evidence type="ECO:0000256" key="4">
    <source>
        <dbReference type="ARBA" id="ARBA00022729"/>
    </source>
</evidence>
<evidence type="ECO:0000259" key="9">
    <source>
        <dbReference type="PROSITE" id="PS50234"/>
    </source>
</evidence>
<evidence type="ECO:0000256" key="3">
    <source>
        <dbReference type="ARBA" id="ARBA00022530"/>
    </source>
</evidence>
<reference evidence="10" key="2">
    <citation type="submission" date="2025-09" db="UniProtKB">
        <authorList>
            <consortium name="Ensembl"/>
        </authorList>
    </citation>
    <scope>IDENTIFICATION</scope>
</reference>
<comment type="subcellular location">
    <subcellularLocation>
        <location evidence="1">Secreted</location>
        <location evidence="1">Extracellular space</location>
        <location evidence="1">Extracellular matrix</location>
    </subcellularLocation>
</comment>
<dbReference type="Ensembl" id="ENSHCOT00000000425.1">
    <property type="protein sequence ID" value="ENSHCOP00000008369.1"/>
    <property type="gene ID" value="ENSHCOG00000000330.1"/>
</dbReference>
<dbReference type="GO" id="GO:0007155">
    <property type="term" value="P:cell adhesion"/>
    <property type="evidence" value="ECO:0007669"/>
    <property type="project" value="UniProtKB-KW"/>
</dbReference>
<dbReference type="STRING" id="109280.ENSHCOP00000008369"/>
<evidence type="ECO:0000313" key="11">
    <source>
        <dbReference type="Proteomes" id="UP000264820"/>
    </source>
</evidence>
<dbReference type="Pfam" id="PF00092">
    <property type="entry name" value="VWA"/>
    <property type="match status" value="4"/>
</dbReference>
<proteinExistence type="predicted"/>
<dbReference type="SUPFAM" id="SSF53300">
    <property type="entry name" value="vWA-like"/>
    <property type="match status" value="4"/>
</dbReference>
<dbReference type="OMA" id="HIMTINF"/>
<dbReference type="FunFam" id="3.40.50.410:FF:000003">
    <property type="entry name" value="Collagen type VI alpha 3 chain"/>
    <property type="match status" value="4"/>
</dbReference>
<keyword evidence="7" id="KW-0176">Collagen</keyword>
<reference evidence="10" key="1">
    <citation type="submission" date="2025-08" db="UniProtKB">
        <authorList>
            <consortium name="Ensembl"/>
        </authorList>
    </citation>
    <scope>IDENTIFICATION</scope>
</reference>
<keyword evidence="3" id="KW-0272">Extracellular matrix</keyword>
<evidence type="ECO:0000256" key="1">
    <source>
        <dbReference type="ARBA" id="ARBA00004498"/>
    </source>
</evidence>
<feature type="domain" description="VWFA" evidence="9">
    <location>
        <begin position="225"/>
        <end position="400"/>
    </location>
</feature>
<keyword evidence="5" id="KW-0677">Repeat</keyword>